<proteinExistence type="inferred from homology"/>
<dbReference type="Pfam" id="PF00135">
    <property type="entry name" value="COesterase"/>
    <property type="match status" value="1"/>
</dbReference>
<dbReference type="InterPro" id="IPR029058">
    <property type="entry name" value="AB_hydrolase_fold"/>
</dbReference>
<dbReference type="InterPro" id="IPR002018">
    <property type="entry name" value="CarbesteraseB"/>
</dbReference>
<dbReference type="InterPro" id="IPR051093">
    <property type="entry name" value="Neuroligin/BSAL"/>
</dbReference>
<dbReference type="Gene3D" id="3.40.50.1820">
    <property type="entry name" value="alpha/beta hydrolase"/>
    <property type="match status" value="1"/>
</dbReference>
<evidence type="ECO:0000313" key="5">
    <source>
        <dbReference type="EMBL" id="OWF40146.1"/>
    </source>
</evidence>
<feature type="signal peptide" evidence="3">
    <location>
        <begin position="1"/>
        <end position="21"/>
    </location>
</feature>
<dbReference type="EMBL" id="NEDP02005485">
    <property type="protein sequence ID" value="OWF40146.1"/>
    <property type="molecule type" value="Genomic_DNA"/>
</dbReference>
<comment type="similarity">
    <text evidence="1 3">Belongs to the type-B carboxylesterase/lipase family.</text>
</comment>
<organism evidence="5 6">
    <name type="scientific">Mizuhopecten yessoensis</name>
    <name type="common">Japanese scallop</name>
    <name type="synonym">Patinopecten yessoensis</name>
    <dbReference type="NCBI Taxonomy" id="6573"/>
    <lineage>
        <taxon>Eukaryota</taxon>
        <taxon>Metazoa</taxon>
        <taxon>Spiralia</taxon>
        <taxon>Lophotrochozoa</taxon>
        <taxon>Mollusca</taxon>
        <taxon>Bivalvia</taxon>
        <taxon>Autobranchia</taxon>
        <taxon>Pteriomorphia</taxon>
        <taxon>Pectinida</taxon>
        <taxon>Pectinoidea</taxon>
        <taxon>Pectinidae</taxon>
        <taxon>Mizuhopecten</taxon>
    </lineage>
</organism>
<protein>
    <recommendedName>
        <fullName evidence="3">Carboxylic ester hydrolase</fullName>
        <ecNumber evidence="3">3.1.1.-</ecNumber>
    </recommendedName>
</protein>
<comment type="caution">
    <text evidence="5">The sequence shown here is derived from an EMBL/GenBank/DDBJ whole genome shotgun (WGS) entry which is preliminary data.</text>
</comment>
<evidence type="ECO:0000259" key="4">
    <source>
        <dbReference type="Pfam" id="PF00135"/>
    </source>
</evidence>
<keyword evidence="2 3" id="KW-0378">Hydrolase</keyword>
<gene>
    <name evidence="5" type="ORF">KP79_PYT23404</name>
</gene>
<dbReference type="GO" id="GO:0016787">
    <property type="term" value="F:hydrolase activity"/>
    <property type="evidence" value="ECO:0007669"/>
    <property type="project" value="UniProtKB-KW"/>
</dbReference>
<dbReference type="AlphaFoldDB" id="A0A210PUM3"/>
<dbReference type="STRING" id="6573.A0A210PUM3"/>
<accession>A0A210PUM3</accession>
<dbReference type="EC" id="3.1.1.-" evidence="3"/>
<name>A0A210PUM3_MIZYE</name>
<dbReference type="Proteomes" id="UP000242188">
    <property type="component" value="Unassembled WGS sequence"/>
</dbReference>
<dbReference type="OrthoDB" id="408631at2759"/>
<feature type="domain" description="Carboxylesterase type B" evidence="4">
    <location>
        <begin position="23"/>
        <end position="551"/>
    </location>
</feature>
<evidence type="ECO:0000256" key="1">
    <source>
        <dbReference type="ARBA" id="ARBA00005964"/>
    </source>
</evidence>
<evidence type="ECO:0000256" key="2">
    <source>
        <dbReference type="ARBA" id="ARBA00022801"/>
    </source>
</evidence>
<keyword evidence="6" id="KW-1185">Reference proteome</keyword>
<dbReference type="ESTHER" id="mizye-a0a210pum3">
    <property type="family name" value="Carb_B_Mollusca"/>
</dbReference>
<evidence type="ECO:0000256" key="3">
    <source>
        <dbReference type="RuleBase" id="RU361235"/>
    </source>
</evidence>
<sequence>MWASVYRTTIIVLSVAVCSRGAPTVLTKLGEIEGIVENEVHQFRNIPYAKPPVGNLRFSKPQAHGPWNGVLDGTQFGPSCLQEGPPEYERMLPHQRQSEDCLSLNVYVPGHPSTMSNKSVMVWIHGGAYLFGQAMYFDASHLALNGDVVVVTLNYRLGVFGFLTSLDGRVPGNNGIWDQQLALEWIHEHITSFGGNPRSVTLFGESAGGFSVTLHALNPMNIGLFHRVIAQSGVPTSTLTLCPSSKTISSAVGISLNCTVDTFGEVFISCLRQISAERLLSAQQEIILIPDPSMKVELRIGPVVDGLLIPDVPSNLMTNLSSPSYKFFRTLDFITGITNQDGSIVSKSLNTIAKFANFDINLGVPSNVFFGMLFPSLVSAFYGDSVNFTLSKGYVCPLYASSDLTEQAIKVVDAFTDAIFVVPSIRILNFHSNGNPESKTYQYLFERPHLDTHEHKLLPLWIKGSSHTSELLFLFGIQDFFRKYNITVDPNDLVLSQQMMKYWSNFAKNGDPNSADLPLWKAYDSDERSFISLDTEITLRTRLYADRVTMWEETLPNMLQTSSRYT</sequence>
<dbReference type="InterPro" id="IPR019826">
    <property type="entry name" value="Carboxylesterase_B_AS"/>
</dbReference>
<keyword evidence="3" id="KW-0732">Signal</keyword>
<dbReference type="PANTHER" id="PTHR43903">
    <property type="entry name" value="NEUROLIGIN"/>
    <property type="match status" value="1"/>
</dbReference>
<dbReference type="SUPFAM" id="SSF53474">
    <property type="entry name" value="alpha/beta-Hydrolases"/>
    <property type="match status" value="1"/>
</dbReference>
<evidence type="ECO:0000313" key="6">
    <source>
        <dbReference type="Proteomes" id="UP000242188"/>
    </source>
</evidence>
<feature type="chain" id="PRO_5011830437" description="Carboxylic ester hydrolase" evidence="3">
    <location>
        <begin position="22"/>
        <end position="566"/>
    </location>
</feature>
<dbReference type="PROSITE" id="PS00122">
    <property type="entry name" value="CARBOXYLESTERASE_B_1"/>
    <property type="match status" value="1"/>
</dbReference>
<reference evidence="5 6" key="1">
    <citation type="journal article" date="2017" name="Nat. Ecol. Evol.">
        <title>Scallop genome provides insights into evolution of bilaterian karyotype and development.</title>
        <authorList>
            <person name="Wang S."/>
            <person name="Zhang J."/>
            <person name="Jiao W."/>
            <person name="Li J."/>
            <person name="Xun X."/>
            <person name="Sun Y."/>
            <person name="Guo X."/>
            <person name="Huan P."/>
            <person name="Dong B."/>
            <person name="Zhang L."/>
            <person name="Hu X."/>
            <person name="Sun X."/>
            <person name="Wang J."/>
            <person name="Zhao C."/>
            <person name="Wang Y."/>
            <person name="Wang D."/>
            <person name="Huang X."/>
            <person name="Wang R."/>
            <person name="Lv J."/>
            <person name="Li Y."/>
            <person name="Zhang Z."/>
            <person name="Liu B."/>
            <person name="Lu W."/>
            <person name="Hui Y."/>
            <person name="Liang J."/>
            <person name="Zhou Z."/>
            <person name="Hou R."/>
            <person name="Li X."/>
            <person name="Liu Y."/>
            <person name="Li H."/>
            <person name="Ning X."/>
            <person name="Lin Y."/>
            <person name="Zhao L."/>
            <person name="Xing Q."/>
            <person name="Dou J."/>
            <person name="Li Y."/>
            <person name="Mao J."/>
            <person name="Guo H."/>
            <person name="Dou H."/>
            <person name="Li T."/>
            <person name="Mu C."/>
            <person name="Jiang W."/>
            <person name="Fu Q."/>
            <person name="Fu X."/>
            <person name="Miao Y."/>
            <person name="Liu J."/>
            <person name="Yu Q."/>
            <person name="Li R."/>
            <person name="Liao H."/>
            <person name="Li X."/>
            <person name="Kong Y."/>
            <person name="Jiang Z."/>
            <person name="Chourrout D."/>
            <person name="Li R."/>
            <person name="Bao Z."/>
        </authorList>
    </citation>
    <scope>NUCLEOTIDE SEQUENCE [LARGE SCALE GENOMIC DNA]</scope>
    <source>
        <strain evidence="5 6">PY_sf001</strain>
    </source>
</reference>